<protein>
    <submittedName>
        <fullName evidence="2">Uncharacterized protein</fullName>
    </submittedName>
</protein>
<evidence type="ECO:0000256" key="1">
    <source>
        <dbReference type="SAM" id="Phobius"/>
    </source>
</evidence>
<dbReference type="Proteomes" id="UP000003635">
    <property type="component" value="Unassembled WGS sequence"/>
</dbReference>
<gene>
    <name evidence="2" type="ORF">OG2516_16926</name>
</gene>
<dbReference type="STRING" id="314256.OG2516_16926"/>
<organism evidence="2 3">
    <name type="scientific">Oceanicola granulosus (strain ATCC BAA-861 / DSM 15982 / KCTC 12143 / HTCC2516)</name>
    <dbReference type="NCBI Taxonomy" id="314256"/>
    <lineage>
        <taxon>Bacteria</taxon>
        <taxon>Pseudomonadati</taxon>
        <taxon>Pseudomonadota</taxon>
        <taxon>Alphaproteobacteria</taxon>
        <taxon>Rhodobacterales</taxon>
        <taxon>Roseobacteraceae</taxon>
        <taxon>Oceanicola</taxon>
    </lineage>
</organism>
<keyword evidence="3" id="KW-1185">Reference proteome</keyword>
<feature type="transmembrane region" description="Helical" evidence="1">
    <location>
        <begin position="31"/>
        <end position="48"/>
    </location>
</feature>
<accession>Q2CFQ8</accession>
<name>Q2CFQ8_OCEGH</name>
<keyword evidence="1" id="KW-1133">Transmembrane helix</keyword>
<dbReference type="EMBL" id="AAOT01000012">
    <property type="protein sequence ID" value="EAR51424.1"/>
    <property type="molecule type" value="Genomic_DNA"/>
</dbReference>
<keyword evidence="1" id="KW-0812">Transmembrane</keyword>
<proteinExistence type="predicted"/>
<reference evidence="2 3" key="1">
    <citation type="journal article" date="2010" name="J. Bacteriol.">
        <title>Genome sequences of Oceanicola granulosus HTCC2516(T) and Oceanicola batsensis HTCC2597(TDelta).</title>
        <authorList>
            <person name="Thrash J.C."/>
            <person name="Cho J.C."/>
            <person name="Vergin K.L."/>
            <person name="Giovannoni S.J."/>
        </authorList>
    </citation>
    <scope>NUCLEOTIDE SEQUENCE [LARGE SCALE GENOMIC DNA]</scope>
    <source>
        <strain evidence="3">ATCC BAA-861 / DSM 15982 / KCTC 12143 / HTCC2516</strain>
    </source>
</reference>
<dbReference type="RefSeq" id="WP_007256689.1">
    <property type="nucleotide sequence ID" value="NZ_CH724109.1"/>
</dbReference>
<dbReference type="HOGENOM" id="CLU_1439715_0_0_5"/>
<dbReference type="AlphaFoldDB" id="Q2CFQ8"/>
<comment type="caution">
    <text evidence="2">The sequence shown here is derived from an EMBL/GenBank/DDBJ whole genome shotgun (WGS) entry which is preliminary data.</text>
</comment>
<evidence type="ECO:0000313" key="2">
    <source>
        <dbReference type="EMBL" id="EAR51424.1"/>
    </source>
</evidence>
<sequence length="188" mass="20134">MSRTPIAITVVCSIWALAVSPVAPGVLEAAAMLTAMIFVLVLLLTRLYDTLTGGISLRTVRQQVRVAVLFAGGASDERKRRGFRALARAYDLELDRLAGANAAALETERLDRLLGDADLVRATLPCSVPPLEPRHVRSGLLALFEDKRLADSYGSLFDTVLRSRLARPAEPLAANSDCAPRALGLLGA</sequence>
<keyword evidence="1" id="KW-0472">Membrane</keyword>
<evidence type="ECO:0000313" key="3">
    <source>
        <dbReference type="Proteomes" id="UP000003635"/>
    </source>
</evidence>